<accession>A0A388M9X5</accession>
<sequence>MSMSGGDVVSPQLSPCVPSPQGAPCGGRSVNRSPCAAQGLLGGSPHSAAVEVRLGKRRRADISSSTGGIGGPGMTHRSPFPGLLGASPPGVAAVRNVASHGGVHAAPLLPSLLPPRRLDYSAMIPLAPLWAHVVLEALLLLEIAAMQALRRHRTQQSPARRPVESRCRFSQPLTLMTRQLRMMAKIEERQLGARRLRPPTRLWESVSGMGVAGSCMHCAMLWPLWVTTADQSATLWTGYFTSCCLPYERSPVSPWLLRSPRHCHPECADLIFSCVMSRVILVLTVLTGVTRVHGAMRSGGRRTDRTALSRPCVVHRSVVREGVVDPAVQEQLYHVTVTTGLTYTLLDTFCVALGLCSVHKPTSYKFMRTESDEAEGWNDKVVRQGLRYCELAIDTVMRRGEPVTLMVDGRYDSARGAQHCTVTAIEYYTRLVVGVHTLRPKTEGKASNAIEVPAVVRLL</sequence>
<dbReference type="EMBL" id="BFEA01000900">
    <property type="protein sequence ID" value="GBG91377.1"/>
    <property type="molecule type" value="Genomic_DNA"/>
</dbReference>
<evidence type="ECO:0000313" key="2">
    <source>
        <dbReference type="EMBL" id="GBG91377.1"/>
    </source>
</evidence>
<keyword evidence="3" id="KW-1185">Reference proteome</keyword>
<evidence type="ECO:0000313" key="3">
    <source>
        <dbReference type="Proteomes" id="UP000265515"/>
    </source>
</evidence>
<organism evidence="2 3">
    <name type="scientific">Chara braunii</name>
    <name type="common">Braun's stonewort</name>
    <dbReference type="NCBI Taxonomy" id="69332"/>
    <lineage>
        <taxon>Eukaryota</taxon>
        <taxon>Viridiplantae</taxon>
        <taxon>Streptophyta</taxon>
        <taxon>Charophyceae</taxon>
        <taxon>Charales</taxon>
        <taxon>Characeae</taxon>
        <taxon>Chara</taxon>
    </lineage>
</organism>
<comment type="caution">
    <text evidence="2">The sequence shown here is derived from an EMBL/GenBank/DDBJ whole genome shotgun (WGS) entry which is preliminary data.</text>
</comment>
<dbReference type="OrthoDB" id="5982876at2759"/>
<gene>
    <name evidence="2" type="ORF">CBR_g52264</name>
</gene>
<proteinExistence type="predicted"/>
<feature type="region of interest" description="Disordered" evidence="1">
    <location>
        <begin position="1"/>
        <end position="27"/>
    </location>
</feature>
<reference evidence="2 3" key="1">
    <citation type="journal article" date="2018" name="Cell">
        <title>The Chara Genome: Secondary Complexity and Implications for Plant Terrestrialization.</title>
        <authorList>
            <person name="Nishiyama T."/>
            <person name="Sakayama H."/>
            <person name="Vries J.D."/>
            <person name="Buschmann H."/>
            <person name="Saint-Marcoux D."/>
            <person name="Ullrich K.K."/>
            <person name="Haas F.B."/>
            <person name="Vanderstraeten L."/>
            <person name="Becker D."/>
            <person name="Lang D."/>
            <person name="Vosolsobe S."/>
            <person name="Rombauts S."/>
            <person name="Wilhelmsson P.K.I."/>
            <person name="Janitza P."/>
            <person name="Kern R."/>
            <person name="Heyl A."/>
            <person name="Rumpler F."/>
            <person name="Villalobos L.I.A.C."/>
            <person name="Clay J.M."/>
            <person name="Skokan R."/>
            <person name="Toyoda A."/>
            <person name="Suzuki Y."/>
            <person name="Kagoshima H."/>
            <person name="Schijlen E."/>
            <person name="Tajeshwar N."/>
            <person name="Catarino B."/>
            <person name="Hetherington A.J."/>
            <person name="Saltykova A."/>
            <person name="Bonnot C."/>
            <person name="Breuninger H."/>
            <person name="Symeonidi A."/>
            <person name="Radhakrishnan G.V."/>
            <person name="Van Nieuwerburgh F."/>
            <person name="Deforce D."/>
            <person name="Chang C."/>
            <person name="Karol K.G."/>
            <person name="Hedrich R."/>
            <person name="Ulvskov P."/>
            <person name="Glockner G."/>
            <person name="Delwiche C.F."/>
            <person name="Petrasek J."/>
            <person name="Van de Peer Y."/>
            <person name="Friml J."/>
            <person name="Beilby M."/>
            <person name="Dolan L."/>
            <person name="Kohara Y."/>
            <person name="Sugano S."/>
            <person name="Fujiyama A."/>
            <person name="Delaux P.-M."/>
            <person name="Quint M."/>
            <person name="TheiBen G."/>
            <person name="Hagemann M."/>
            <person name="Harholt J."/>
            <person name="Dunand C."/>
            <person name="Zachgo S."/>
            <person name="Langdale J."/>
            <person name="Maumus F."/>
            <person name="Straeten D.V.D."/>
            <person name="Gould S.B."/>
            <person name="Rensing S.A."/>
        </authorList>
    </citation>
    <scope>NUCLEOTIDE SEQUENCE [LARGE SCALE GENOMIC DNA]</scope>
    <source>
        <strain evidence="2 3">S276</strain>
    </source>
</reference>
<protein>
    <submittedName>
        <fullName evidence="2">Uncharacterized protein</fullName>
    </submittedName>
</protein>
<name>A0A388M9X5_CHABU</name>
<dbReference type="AlphaFoldDB" id="A0A388M9X5"/>
<dbReference type="Gramene" id="GBG91377">
    <property type="protein sequence ID" value="GBG91377"/>
    <property type="gene ID" value="CBR_g52264"/>
</dbReference>
<evidence type="ECO:0000256" key="1">
    <source>
        <dbReference type="SAM" id="MobiDB-lite"/>
    </source>
</evidence>
<dbReference type="Proteomes" id="UP000265515">
    <property type="component" value="Unassembled WGS sequence"/>
</dbReference>